<dbReference type="PANTHER" id="PTHR10953:SF162">
    <property type="entry name" value="SUMO-ACTIVATING ENZYME SUBUNIT 1"/>
    <property type="match status" value="1"/>
</dbReference>
<evidence type="ECO:0000256" key="1">
    <source>
        <dbReference type="ARBA" id="ARBA00005673"/>
    </source>
</evidence>
<dbReference type="EMBL" id="GECZ01008065">
    <property type="protein sequence ID" value="JAS61704.1"/>
    <property type="molecule type" value="Transcribed_RNA"/>
</dbReference>
<accession>A0A1B6GGY9</accession>
<sequence length="130" mass="14621">SKLKLYQNPVTSTMMEVDKELSELEADLYDRQIRLWGLESQKRLKSSNVLLIGCGVLGIEIAKNILLAGINSLTILDDKKVSEQDVSFGFMFSEHNLGKSRVDSIYEKAHNLNPMVELVVDSTSFLEKSN</sequence>
<feature type="domain" description="THIF-type NAD/FAD binding fold" evidence="2">
    <location>
        <begin position="29"/>
        <end position="120"/>
    </location>
</feature>
<dbReference type="AlphaFoldDB" id="A0A1B6GGY9"/>
<dbReference type="InterPro" id="IPR000594">
    <property type="entry name" value="ThiF_NAD_FAD-bd"/>
</dbReference>
<name>A0A1B6GGY9_9HEMI</name>
<evidence type="ECO:0000313" key="3">
    <source>
        <dbReference type="EMBL" id="JAS61704.1"/>
    </source>
</evidence>
<dbReference type="GO" id="GO:0031510">
    <property type="term" value="C:SUMO activating enzyme complex"/>
    <property type="evidence" value="ECO:0007669"/>
    <property type="project" value="TreeGrafter"/>
</dbReference>
<dbReference type="GO" id="GO:0016925">
    <property type="term" value="P:protein sumoylation"/>
    <property type="evidence" value="ECO:0007669"/>
    <property type="project" value="TreeGrafter"/>
</dbReference>
<protein>
    <recommendedName>
        <fullName evidence="2">THIF-type NAD/FAD binding fold domain-containing protein</fullName>
    </recommendedName>
</protein>
<dbReference type="GO" id="GO:0005737">
    <property type="term" value="C:cytoplasm"/>
    <property type="evidence" value="ECO:0007669"/>
    <property type="project" value="TreeGrafter"/>
</dbReference>
<comment type="similarity">
    <text evidence="1">Belongs to the ubiquitin-activating E1 family.</text>
</comment>
<dbReference type="SUPFAM" id="SSF69572">
    <property type="entry name" value="Activating enzymes of the ubiquitin-like proteins"/>
    <property type="match status" value="1"/>
</dbReference>
<feature type="non-terminal residue" evidence="3">
    <location>
        <position position="1"/>
    </location>
</feature>
<feature type="non-terminal residue" evidence="3">
    <location>
        <position position="130"/>
    </location>
</feature>
<dbReference type="Gene3D" id="3.40.50.720">
    <property type="entry name" value="NAD(P)-binding Rossmann-like Domain"/>
    <property type="match status" value="1"/>
</dbReference>
<dbReference type="InterPro" id="IPR035985">
    <property type="entry name" value="Ubiquitin-activating_enz"/>
</dbReference>
<organism evidence="3">
    <name type="scientific">Cuerna arida</name>
    <dbReference type="NCBI Taxonomy" id="1464854"/>
    <lineage>
        <taxon>Eukaryota</taxon>
        <taxon>Metazoa</taxon>
        <taxon>Ecdysozoa</taxon>
        <taxon>Arthropoda</taxon>
        <taxon>Hexapoda</taxon>
        <taxon>Insecta</taxon>
        <taxon>Pterygota</taxon>
        <taxon>Neoptera</taxon>
        <taxon>Paraneoptera</taxon>
        <taxon>Hemiptera</taxon>
        <taxon>Auchenorrhyncha</taxon>
        <taxon>Membracoidea</taxon>
        <taxon>Cicadellidae</taxon>
        <taxon>Cicadellinae</taxon>
        <taxon>Proconiini</taxon>
        <taxon>Cuerna</taxon>
    </lineage>
</organism>
<gene>
    <name evidence="3" type="ORF">g.1168</name>
</gene>
<evidence type="ECO:0000259" key="2">
    <source>
        <dbReference type="Pfam" id="PF00899"/>
    </source>
</evidence>
<proteinExistence type="inferred from homology"/>
<reference evidence="3" key="1">
    <citation type="submission" date="2015-11" db="EMBL/GenBank/DDBJ databases">
        <title>De novo transcriptome assembly of four potential Pierce s Disease insect vectors from Arizona vineyards.</title>
        <authorList>
            <person name="Tassone E.E."/>
        </authorList>
    </citation>
    <scope>NUCLEOTIDE SEQUENCE</scope>
</reference>
<dbReference type="Pfam" id="PF00899">
    <property type="entry name" value="ThiF"/>
    <property type="match status" value="1"/>
</dbReference>
<dbReference type="PANTHER" id="PTHR10953">
    <property type="entry name" value="UBIQUITIN-ACTIVATING ENZYME E1"/>
    <property type="match status" value="1"/>
</dbReference>
<dbReference type="InterPro" id="IPR045886">
    <property type="entry name" value="ThiF/MoeB/HesA"/>
</dbReference>
<dbReference type="GO" id="GO:0019948">
    <property type="term" value="F:SUMO activating enzyme activity"/>
    <property type="evidence" value="ECO:0007669"/>
    <property type="project" value="TreeGrafter"/>
</dbReference>